<proteinExistence type="predicted"/>
<evidence type="ECO:0000313" key="2">
    <source>
        <dbReference type="EMBL" id="ADI17549.1"/>
    </source>
</evidence>
<accession>E0XT08</accession>
<reference evidence="2" key="1">
    <citation type="journal article" date="2011" name="Environ. Microbiol.">
        <title>Time-series analyses of Monterey Bay coastal microbial picoplankton using a 'genome proxy' microarray.</title>
        <authorList>
            <person name="Rich V.I."/>
            <person name="Pham V.D."/>
            <person name="Eppley J."/>
            <person name="Shi Y."/>
            <person name="DeLong E.F."/>
        </authorList>
    </citation>
    <scope>NUCLEOTIDE SEQUENCE</scope>
</reference>
<keyword evidence="1" id="KW-1133">Transmembrane helix</keyword>
<name>E0XT08_9PROT</name>
<keyword evidence="1" id="KW-0812">Transmembrane</keyword>
<keyword evidence="1" id="KW-0472">Membrane</keyword>
<sequence>MARGANDRRLGDSGHERASRRRSILCTGPHVHWASVLIFTPARFPAYPAGMKALTAIIIAIGLCFAATGASAQYFDSRHLSKVEAIEVAVEGEVSDACLDNLVPLRTEAELALRRSGIKFVDDATHRELAKRRRYGIKIEGADAPHRLLMDVIGYEITDGCVATIAMRVQSQEWLADQTFGAAEAWYQLGLISGPKASFAQQLSERVDAMVTALANEIPI</sequence>
<evidence type="ECO:0000256" key="1">
    <source>
        <dbReference type="SAM" id="Phobius"/>
    </source>
</evidence>
<dbReference type="EMBL" id="GU474868">
    <property type="protein sequence ID" value="ADI17549.1"/>
    <property type="molecule type" value="Genomic_DNA"/>
</dbReference>
<dbReference type="AlphaFoldDB" id="E0XT08"/>
<protein>
    <submittedName>
        <fullName evidence="2">Uncharacterized protein</fullName>
    </submittedName>
</protein>
<feature type="transmembrane region" description="Helical" evidence="1">
    <location>
        <begin position="53"/>
        <end position="75"/>
    </location>
</feature>
<organism evidence="2">
    <name type="scientific">uncultured alpha proteobacterium HF0130_06E21</name>
    <dbReference type="NCBI Taxonomy" id="710808"/>
    <lineage>
        <taxon>Bacteria</taxon>
        <taxon>Pseudomonadati</taxon>
        <taxon>Pseudomonadota</taxon>
        <taxon>Alphaproteobacteria</taxon>
        <taxon>environmental samples</taxon>
    </lineage>
</organism>